<dbReference type="GO" id="GO:0016987">
    <property type="term" value="F:sigma factor activity"/>
    <property type="evidence" value="ECO:0007669"/>
    <property type="project" value="UniProtKB-KW"/>
</dbReference>
<gene>
    <name evidence="8" type="ORF">GA0070604_4785</name>
</gene>
<evidence type="ECO:0000259" key="6">
    <source>
        <dbReference type="Pfam" id="PF04542"/>
    </source>
</evidence>
<dbReference type="SUPFAM" id="SSF88946">
    <property type="entry name" value="Sigma2 domain of RNA polymerase sigma factors"/>
    <property type="match status" value="1"/>
</dbReference>
<dbReference type="PANTHER" id="PTHR43133:SF50">
    <property type="entry name" value="ECF RNA POLYMERASE SIGMA FACTOR SIGM"/>
    <property type="match status" value="1"/>
</dbReference>
<dbReference type="GO" id="GO:0003677">
    <property type="term" value="F:DNA binding"/>
    <property type="evidence" value="ECO:0007669"/>
    <property type="project" value="UniProtKB-KW"/>
</dbReference>
<dbReference type="Pfam" id="PF04542">
    <property type="entry name" value="Sigma70_r2"/>
    <property type="match status" value="1"/>
</dbReference>
<sequence length="177" mass="20079">MVTTGSQVVDDAEFREFVEVRYADLLRTAYLLTGSRDAAQDLVHEALLKVMRHWRRVDEPLAYVRRAMVNERTSRWRRIGLRELVTSTVPDRAGPDSIEVVVIRDELLAALDRLPVRMRTVLVLRYWEDLPEAEVAEAMGCSVGTVKSQAARGLARLREVLAMPEPRLVNGLLGERA</sequence>
<comment type="similarity">
    <text evidence="1">Belongs to the sigma-70 factor family. ECF subfamily.</text>
</comment>
<dbReference type="Proteomes" id="UP000199696">
    <property type="component" value="Unassembled WGS sequence"/>
</dbReference>
<keyword evidence="4" id="KW-0238">DNA-binding</keyword>
<dbReference type="GO" id="GO:0006352">
    <property type="term" value="P:DNA-templated transcription initiation"/>
    <property type="evidence" value="ECO:0007669"/>
    <property type="project" value="InterPro"/>
</dbReference>
<evidence type="ECO:0000256" key="2">
    <source>
        <dbReference type="ARBA" id="ARBA00023015"/>
    </source>
</evidence>
<proteinExistence type="inferred from homology"/>
<name>A0A1C6V8G5_9ACTN</name>
<accession>A0A1C6V8G5</accession>
<keyword evidence="3" id="KW-0731">Sigma factor</keyword>
<dbReference type="InterPro" id="IPR039425">
    <property type="entry name" value="RNA_pol_sigma-70-like"/>
</dbReference>
<dbReference type="InterPro" id="IPR007627">
    <property type="entry name" value="RNA_pol_sigma70_r2"/>
</dbReference>
<evidence type="ECO:0000256" key="1">
    <source>
        <dbReference type="ARBA" id="ARBA00010641"/>
    </source>
</evidence>
<dbReference type="AlphaFoldDB" id="A0A1C6V8G5"/>
<evidence type="ECO:0000256" key="5">
    <source>
        <dbReference type="ARBA" id="ARBA00023163"/>
    </source>
</evidence>
<feature type="domain" description="RNA polymerase sigma-70 region 2" evidence="6">
    <location>
        <begin position="22"/>
        <end position="78"/>
    </location>
</feature>
<dbReference type="EMBL" id="FMHY01000002">
    <property type="protein sequence ID" value="SCL62629.1"/>
    <property type="molecule type" value="Genomic_DNA"/>
</dbReference>
<dbReference type="InterPro" id="IPR013249">
    <property type="entry name" value="RNA_pol_sigma70_r4_t2"/>
</dbReference>
<dbReference type="InterPro" id="IPR013325">
    <property type="entry name" value="RNA_pol_sigma_r2"/>
</dbReference>
<dbReference type="Gene3D" id="1.10.10.10">
    <property type="entry name" value="Winged helix-like DNA-binding domain superfamily/Winged helix DNA-binding domain"/>
    <property type="match status" value="1"/>
</dbReference>
<dbReference type="SUPFAM" id="SSF88659">
    <property type="entry name" value="Sigma3 and sigma4 domains of RNA polymerase sigma factors"/>
    <property type="match status" value="1"/>
</dbReference>
<dbReference type="Pfam" id="PF08281">
    <property type="entry name" value="Sigma70_r4_2"/>
    <property type="match status" value="1"/>
</dbReference>
<dbReference type="InterPro" id="IPR036388">
    <property type="entry name" value="WH-like_DNA-bd_sf"/>
</dbReference>
<dbReference type="Gene3D" id="1.10.1740.10">
    <property type="match status" value="1"/>
</dbReference>
<dbReference type="CDD" id="cd06171">
    <property type="entry name" value="Sigma70_r4"/>
    <property type="match status" value="1"/>
</dbReference>
<evidence type="ECO:0000256" key="3">
    <source>
        <dbReference type="ARBA" id="ARBA00023082"/>
    </source>
</evidence>
<protein>
    <submittedName>
        <fullName evidence="8">RNA polymerase sigma-70 factor, sigma-E family</fullName>
    </submittedName>
</protein>
<dbReference type="STRING" id="227316.GA0070604_4785"/>
<keyword evidence="5" id="KW-0804">Transcription</keyword>
<dbReference type="InterPro" id="IPR014325">
    <property type="entry name" value="RNA_pol_sigma-E_actinobac"/>
</dbReference>
<feature type="domain" description="RNA polymerase sigma factor 70 region 4 type 2" evidence="7">
    <location>
        <begin position="105"/>
        <end position="157"/>
    </location>
</feature>
<dbReference type="InterPro" id="IPR013324">
    <property type="entry name" value="RNA_pol_sigma_r3/r4-like"/>
</dbReference>
<evidence type="ECO:0000313" key="8">
    <source>
        <dbReference type="EMBL" id="SCL62629.1"/>
    </source>
</evidence>
<keyword evidence="2" id="KW-0805">Transcription regulation</keyword>
<reference evidence="9" key="1">
    <citation type="submission" date="2016-06" db="EMBL/GenBank/DDBJ databases">
        <authorList>
            <person name="Varghese N."/>
            <person name="Submissions Spin"/>
        </authorList>
    </citation>
    <scope>NUCLEOTIDE SEQUENCE [LARGE SCALE GENOMIC DNA]</scope>
    <source>
        <strain evidence="9">DSM 44814</strain>
    </source>
</reference>
<organism evidence="8 9">
    <name type="scientific">Micromonospora eburnea</name>
    <dbReference type="NCBI Taxonomy" id="227316"/>
    <lineage>
        <taxon>Bacteria</taxon>
        <taxon>Bacillati</taxon>
        <taxon>Actinomycetota</taxon>
        <taxon>Actinomycetes</taxon>
        <taxon>Micromonosporales</taxon>
        <taxon>Micromonosporaceae</taxon>
        <taxon>Micromonospora</taxon>
    </lineage>
</organism>
<keyword evidence="9" id="KW-1185">Reference proteome</keyword>
<evidence type="ECO:0000313" key="9">
    <source>
        <dbReference type="Proteomes" id="UP000199696"/>
    </source>
</evidence>
<dbReference type="InterPro" id="IPR014284">
    <property type="entry name" value="RNA_pol_sigma-70_dom"/>
</dbReference>
<dbReference type="NCBIfam" id="TIGR02937">
    <property type="entry name" value="sigma70-ECF"/>
    <property type="match status" value="1"/>
</dbReference>
<dbReference type="NCBIfam" id="TIGR02983">
    <property type="entry name" value="SigE-fam_strep"/>
    <property type="match status" value="1"/>
</dbReference>
<dbReference type="PANTHER" id="PTHR43133">
    <property type="entry name" value="RNA POLYMERASE ECF-TYPE SIGMA FACTO"/>
    <property type="match status" value="1"/>
</dbReference>
<evidence type="ECO:0000256" key="4">
    <source>
        <dbReference type="ARBA" id="ARBA00023125"/>
    </source>
</evidence>
<evidence type="ECO:0000259" key="7">
    <source>
        <dbReference type="Pfam" id="PF08281"/>
    </source>
</evidence>